<evidence type="ECO:0000313" key="4">
    <source>
        <dbReference type="EMBL" id="PQQ67900.1"/>
    </source>
</evidence>
<dbReference type="OrthoDB" id="2067633at2"/>
<evidence type="ECO:0000256" key="1">
    <source>
        <dbReference type="ARBA" id="ARBA00022448"/>
    </source>
</evidence>
<name>A0A2K9E3P6_9FIRM</name>
<accession>A0A2K9E3P6</accession>
<keyword evidence="3" id="KW-0067">ATP-binding</keyword>
<dbReference type="PANTHER" id="PTHR42788:SF13">
    <property type="entry name" value="ALIPHATIC SULFONATES IMPORT ATP-BINDING PROTEIN SSUB"/>
    <property type="match status" value="1"/>
</dbReference>
<keyword evidence="3" id="KW-0547">Nucleotide-binding</keyword>
<dbReference type="EMBL" id="CP025197">
    <property type="protein sequence ID" value="AUG58009.1"/>
    <property type="molecule type" value="Genomic_DNA"/>
</dbReference>
<keyword evidence="5" id="KW-1185">Reference proteome</keyword>
<gene>
    <name evidence="3" type="primary">macB2</name>
    <name evidence="4" type="ORF">B9R14_14795</name>
    <name evidence="3" type="ORF">HVS_10570</name>
</gene>
<evidence type="ECO:0000259" key="2">
    <source>
        <dbReference type="Pfam" id="PF00005"/>
    </source>
</evidence>
<dbReference type="Proteomes" id="UP000233534">
    <property type="component" value="Chromosome"/>
</dbReference>
<dbReference type="EC" id="3.6.3.-" evidence="3"/>
<dbReference type="GO" id="GO:0016887">
    <property type="term" value="F:ATP hydrolysis activity"/>
    <property type="evidence" value="ECO:0007669"/>
    <property type="project" value="InterPro"/>
</dbReference>
<dbReference type="SUPFAM" id="SSF52540">
    <property type="entry name" value="P-loop containing nucleoside triphosphate hydrolases"/>
    <property type="match status" value="1"/>
</dbReference>
<dbReference type="PANTHER" id="PTHR42788">
    <property type="entry name" value="TAURINE IMPORT ATP-BINDING PROTEIN-RELATED"/>
    <property type="match status" value="1"/>
</dbReference>
<dbReference type="Pfam" id="PF00005">
    <property type="entry name" value="ABC_tran"/>
    <property type="match status" value="1"/>
</dbReference>
<dbReference type="Gene3D" id="3.40.50.300">
    <property type="entry name" value="P-loop containing nucleotide triphosphate hydrolases"/>
    <property type="match status" value="1"/>
</dbReference>
<dbReference type="InterPro" id="IPR003439">
    <property type="entry name" value="ABC_transporter-like_ATP-bd"/>
</dbReference>
<dbReference type="Proteomes" id="UP000239720">
    <property type="component" value="Unassembled WGS sequence"/>
</dbReference>
<dbReference type="AlphaFoldDB" id="A0A2K9E3P6"/>
<proteinExistence type="predicted"/>
<organism evidence="3 5">
    <name type="scientific">Acetivibrio saccincola</name>
    <dbReference type="NCBI Taxonomy" id="1677857"/>
    <lineage>
        <taxon>Bacteria</taxon>
        <taxon>Bacillati</taxon>
        <taxon>Bacillota</taxon>
        <taxon>Clostridia</taxon>
        <taxon>Eubacteriales</taxon>
        <taxon>Oscillospiraceae</taxon>
        <taxon>Acetivibrio</taxon>
    </lineage>
</organism>
<dbReference type="KEGG" id="hsc:HVS_10570"/>
<sequence>MNIIKLKNVNLKYGSGSNSVDALKNMNLSIDKGQVVAITGASGSGKSTLLNVMSGLDKPNYICINIFYNSFSYCN</sequence>
<dbReference type="RefSeq" id="WP_101302053.1">
    <property type="nucleotide sequence ID" value="NZ_CP025197.1"/>
</dbReference>
<keyword evidence="3" id="KW-0378">Hydrolase</keyword>
<feature type="domain" description="ABC transporter" evidence="2">
    <location>
        <begin position="23"/>
        <end position="59"/>
    </location>
</feature>
<dbReference type="EMBL" id="NEMB01000003">
    <property type="protein sequence ID" value="PQQ67900.1"/>
    <property type="molecule type" value="Genomic_DNA"/>
</dbReference>
<evidence type="ECO:0000313" key="3">
    <source>
        <dbReference type="EMBL" id="AUG58009.1"/>
    </source>
</evidence>
<evidence type="ECO:0000313" key="5">
    <source>
        <dbReference type="Proteomes" id="UP000233534"/>
    </source>
</evidence>
<dbReference type="InterPro" id="IPR050166">
    <property type="entry name" value="ABC_transporter_ATP-bind"/>
</dbReference>
<evidence type="ECO:0000313" key="6">
    <source>
        <dbReference type="Proteomes" id="UP000239720"/>
    </source>
</evidence>
<keyword evidence="1" id="KW-0813">Transport</keyword>
<protein>
    <submittedName>
        <fullName evidence="3">Macrolide export ATP-binding/permease protein MacB</fullName>
        <ecNumber evidence="3">3.6.3.-</ecNumber>
    </submittedName>
</protein>
<dbReference type="InterPro" id="IPR027417">
    <property type="entry name" value="P-loop_NTPase"/>
</dbReference>
<reference evidence="3 5" key="1">
    <citation type="submission" date="2017-12" db="EMBL/GenBank/DDBJ databases">
        <title>Complete genome sequence of Herbivorax saccincola GGR1, a novel Cellulosome-producing hydrolytic bacterium in a thermophilic biogas plant, established by Illumina and Nanopore MinION sequencing.</title>
        <authorList>
            <person name="Pechtl A."/>
            <person name="Ruckert C."/>
            <person name="Koeck D.E."/>
            <person name="Maus I."/>
            <person name="Winkler A."/>
            <person name="Kalinowski J."/>
            <person name="Puhler A."/>
            <person name="Schwarz W.W."/>
            <person name="Zverlov V.V."/>
            <person name="Schluter A."/>
            <person name="Liebl W."/>
        </authorList>
    </citation>
    <scope>NUCLEOTIDE SEQUENCE [LARGE SCALE GENOMIC DNA]</scope>
    <source>
        <strain evidence="3">GGR1</strain>
        <strain evidence="5">SR1</strain>
    </source>
</reference>
<dbReference type="GO" id="GO:0005524">
    <property type="term" value="F:ATP binding"/>
    <property type="evidence" value="ECO:0007669"/>
    <property type="project" value="UniProtKB-KW"/>
</dbReference>
<reference evidence="4 6" key="2">
    <citation type="journal article" date="2018" name="Syst. Appl. Microbiol.">
        <title>Characterization and high-quality draft genome sequence of Herbivorax saccincola A7, an anaerobic, alkaliphilic, thermophilic, cellulolytic, and xylanolytic bacterium.</title>
        <authorList>
            <person name="Aikawa S."/>
            <person name="Baramee S."/>
            <person name="Sermsathanaswadi J."/>
            <person name="Thianheng P."/>
            <person name="Tachaapaikoon C."/>
            <person name="Shikata A."/>
            <person name="Waeonukul R."/>
            <person name="Pason P."/>
            <person name="Ratanakhanokchai K."/>
            <person name="Kosugi A."/>
        </authorList>
    </citation>
    <scope>NUCLEOTIDE SEQUENCE [LARGE SCALE GENOMIC DNA]</scope>
    <source>
        <strain evidence="4 6">A7</strain>
    </source>
</reference>